<dbReference type="AlphaFoldDB" id="A0ABD2PBS4"/>
<dbReference type="Gene3D" id="3.40.50.2000">
    <property type="entry name" value="Glycogen Phosphorylase B"/>
    <property type="match status" value="2"/>
</dbReference>
<keyword evidence="4" id="KW-1133">Transmembrane helix</keyword>
<dbReference type="GO" id="GO:0016757">
    <property type="term" value="F:glycosyltransferase activity"/>
    <property type="evidence" value="ECO:0007669"/>
    <property type="project" value="UniProtKB-KW"/>
</dbReference>
<evidence type="ECO:0008006" key="8">
    <source>
        <dbReference type="Google" id="ProtNLM"/>
    </source>
</evidence>
<reference evidence="6 7" key="1">
    <citation type="journal article" date="2021" name="BMC Biol.">
        <title>Horizontally acquired antibacterial genes associated with adaptive radiation of ladybird beetles.</title>
        <authorList>
            <person name="Li H.S."/>
            <person name="Tang X.F."/>
            <person name="Huang Y.H."/>
            <person name="Xu Z.Y."/>
            <person name="Chen M.L."/>
            <person name="Du X.Y."/>
            <person name="Qiu B.Y."/>
            <person name="Chen P.T."/>
            <person name="Zhang W."/>
            <person name="Slipinski A."/>
            <person name="Escalona H.E."/>
            <person name="Waterhouse R.M."/>
            <person name="Zwick A."/>
            <person name="Pang H."/>
        </authorList>
    </citation>
    <scope>NUCLEOTIDE SEQUENCE [LARGE SCALE GENOMIC DNA]</scope>
    <source>
        <strain evidence="6">SYSU2018</strain>
    </source>
</reference>
<accession>A0ABD2PBS4</accession>
<organism evidence="6 7">
    <name type="scientific">Cryptolaemus montrouzieri</name>
    <dbReference type="NCBI Taxonomy" id="559131"/>
    <lineage>
        <taxon>Eukaryota</taxon>
        <taxon>Metazoa</taxon>
        <taxon>Ecdysozoa</taxon>
        <taxon>Arthropoda</taxon>
        <taxon>Hexapoda</taxon>
        <taxon>Insecta</taxon>
        <taxon>Pterygota</taxon>
        <taxon>Neoptera</taxon>
        <taxon>Endopterygota</taxon>
        <taxon>Coleoptera</taxon>
        <taxon>Polyphaga</taxon>
        <taxon>Cucujiformia</taxon>
        <taxon>Coccinelloidea</taxon>
        <taxon>Coccinellidae</taxon>
        <taxon>Scymninae</taxon>
        <taxon>Scymnini</taxon>
        <taxon>Cryptolaemus</taxon>
    </lineage>
</organism>
<dbReference type="PANTHER" id="PTHR48043">
    <property type="entry name" value="EG:EG0003.4 PROTEIN-RELATED"/>
    <property type="match status" value="1"/>
</dbReference>
<feature type="transmembrane region" description="Helical" evidence="4">
    <location>
        <begin position="331"/>
        <end position="357"/>
    </location>
</feature>
<evidence type="ECO:0000256" key="1">
    <source>
        <dbReference type="ARBA" id="ARBA00009995"/>
    </source>
</evidence>
<proteinExistence type="inferred from homology"/>
<dbReference type="PANTHER" id="PTHR48043:SF159">
    <property type="entry name" value="EG:EG0003.4 PROTEIN-RELATED"/>
    <property type="match status" value="1"/>
</dbReference>
<dbReference type="Proteomes" id="UP001516400">
    <property type="component" value="Unassembled WGS sequence"/>
</dbReference>
<keyword evidence="2" id="KW-0328">Glycosyltransferase</keyword>
<dbReference type="InterPro" id="IPR050271">
    <property type="entry name" value="UDP-glycosyltransferase"/>
</dbReference>
<comment type="caution">
    <text evidence="6">The sequence shown here is derived from an EMBL/GenBank/DDBJ whole genome shotgun (WGS) entry which is preliminary data.</text>
</comment>
<keyword evidence="4" id="KW-0812">Transmembrane</keyword>
<evidence type="ECO:0000256" key="3">
    <source>
        <dbReference type="ARBA" id="ARBA00022679"/>
    </source>
</evidence>
<name>A0ABD2PBS4_9CUCU</name>
<sequence>MKLLMLTFMFSVVNSARILAIFPFPSISHQYIFRAIVKELSLRGHDITFITPNPMKDSTLNNIEEIDISGTYRIYQEFDLKEAFTLSSFIGWLMNSNGYWDRLMSLGLDEAGVKEVLNKPEDSYDLIDLQRILDDAKDGLVYFSLGTNVRFEYVDKNFKESILTALGNLPFTVLCKWETEDISDKPKNVILRKWLPQQSILAHPNVKIFVTQGGSLSTEEAIINGIPLVIIPFLADQHWNAKILTRRGMAEYLSPESITEDLLVDTILKVVKDEKYKIKAQELRTIFLDQPRTGLEEIVWWYEYVIRHKGASHLRSPGADISYYDFLMLDVFVVILVTLFVIYHVMKLFLGIIMRLIKRNKSDKQKLN</sequence>
<evidence type="ECO:0000256" key="2">
    <source>
        <dbReference type="ARBA" id="ARBA00022676"/>
    </source>
</evidence>
<dbReference type="EMBL" id="JABFTP020000185">
    <property type="protein sequence ID" value="KAL3288264.1"/>
    <property type="molecule type" value="Genomic_DNA"/>
</dbReference>
<dbReference type="SUPFAM" id="SSF53756">
    <property type="entry name" value="UDP-Glycosyltransferase/glycogen phosphorylase"/>
    <property type="match status" value="1"/>
</dbReference>
<feature type="chain" id="PRO_5044766139" description="UDP-glucuronosyltransferase" evidence="5">
    <location>
        <begin position="16"/>
        <end position="368"/>
    </location>
</feature>
<keyword evidence="4" id="KW-0472">Membrane</keyword>
<dbReference type="Pfam" id="PF00201">
    <property type="entry name" value="UDPGT"/>
    <property type="match status" value="1"/>
</dbReference>
<dbReference type="FunFam" id="3.40.50.2000:FF:000050">
    <property type="entry name" value="UDP-glucuronosyltransferase"/>
    <property type="match status" value="1"/>
</dbReference>
<dbReference type="CDD" id="cd03784">
    <property type="entry name" value="GT1_Gtf-like"/>
    <property type="match status" value="1"/>
</dbReference>
<evidence type="ECO:0000256" key="5">
    <source>
        <dbReference type="SAM" id="SignalP"/>
    </source>
</evidence>
<keyword evidence="7" id="KW-1185">Reference proteome</keyword>
<gene>
    <name evidence="6" type="ORF">HHI36_002712</name>
</gene>
<evidence type="ECO:0000313" key="7">
    <source>
        <dbReference type="Proteomes" id="UP001516400"/>
    </source>
</evidence>
<comment type="similarity">
    <text evidence="1">Belongs to the UDP-glycosyltransferase family.</text>
</comment>
<protein>
    <recommendedName>
        <fullName evidence="8">UDP-glucuronosyltransferase</fullName>
    </recommendedName>
</protein>
<evidence type="ECO:0000313" key="6">
    <source>
        <dbReference type="EMBL" id="KAL3288264.1"/>
    </source>
</evidence>
<keyword evidence="5" id="KW-0732">Signal</keyword>
<dbReference type="InterPro" id="IPR002213">
    <property type="entry name" value="UDP_glucos_trans"/>
</dbReference>
<keyword evidence="3" id="KW-0808">Transferase</keyword>
<evidence type="ECO:0000256" key="4">
    <source>
        <dbReference type="SAM" id="Phobius"/>
    </source>
</evidence>
<feature type="signal peptide" evidence="5">
    <location>
        <begin position="1"/>
        <end position="15"/>
    </location>
</feature>